<dbReference type="InterPro" id="IPR011250">
    <property type="entry name" value="OMP/PagP_B-barrel"/>
</dbReference>
<proteinExistence type="inferred from homology"/>
<comment type="similarity">
    <text evidence="1">Belongs to the OmpW/AlkL family.</text>
</comment>
<dbReference type="InterPro" id="IPR005618">
    <property type="entry name" value="OMPW"/>
</dbReference>
<dbReference type="PANTHER" id="PTHR36920">
    <property type="match status" value="1"/>
</dbReference>
<gene>
    <name evidence="3" type="ORF">QEZ52_14565</name>
</gene>
<evidence type="ECO:0000313" key="4">
    <source>
        <dbReference type="Proteomes" id="UP001623232"/>
    </source>
</evidence>
<dbReference type="Proteomes" id="UP001623232">
    <property type="component" value="Chromosome"/>
</dbReference>
<feature type="chain" id="PRO_5045231274" evidence="2">
    <location>
        <begin position="24"/>
        <end position="200"/>
    </location>
</feature>
<dbReference type="Pfam" id="PF03922">
    <property type="entry name" value="OmpW"/>
    <property type="match status" value="1"/>
</dbReference>
<dbReference type="SUPFAM" id="SSF56925">
    <property type="entry name" value="OMPA-like"/>
    <property type="match status" value="1"/>
</dbReference>
<keyword evidence="2" id="KW-0732">Signal</keyword>
<evidence type="ECO:0000256" key="2">
    <source>
        <dbReference type="SAM" id="SignalP"/>
    </source>
</evidence>
<organism evidence="3 4">
    <name type="scientific">Aliisedimentitalea scapharcae</name>
    <dbReference type="NCBI Taxonomy" id="1524259"/>
    <lineage>
        <taxon>Bacteria</taxon>
        <taxon>Pseudomonadati</taxon>
        <taxon>Pseudomonadota</taxon>
        <taxon>Alphaproteobacteria</taxon>
        <taxon>Rhodobacterales</taxon>
        <taxon>Roseobacteraceae</taxon>
        <taxon>Aliisedimentitalea</taxon>
    </lineage>
</organism>
<dbReference type="Gene3D" id="2.40.160.20">
    <property type="match status" value="1"/>
</dbReference>
<dbReference type="EMBL" id="CP123584">
    <property type="protein sequence ID" value="WZK87823.1"/>
    <property type="molecule type" value="Genomic_DNA"/>
</dbReference>
<keyword evidence="4" id="KW-1185">Reference proteome</keyword>
<dbReference type="PANTHER" id="PTHR36920:SF1">
    <property type="entry name" value="OUTER MEMBRANE PROTEIN W"/>
    <property type="match status" value="1"/>
</dbReference>
<evidence type="ECO:0000313" key="3">
    <source>
        <dbReference type="EMBL" id="WZK87823.1"/>
    </source>
</evidence>
<protein>
    <submittedName>
        <fullName evidence="3">OmpW family outer membrane protein</fullName>
    </submittedName>
</protein>
<feature type="signal peptide" evidence="2">
    <location>
        <begin position="1"/>
        <end position="23"/>
    </location>
</feature>
<name>A0ABZ2XQ37_9RHOB</name>
<dbReference type="RefSeq" id="WP_406645139.1">
    <property type="nucleotide sequence ID" value="NZ_CP123584.1"/>
</dbReference>
<accession>A0ABZ2XQ37</accession>
<sequence>MKRTLIALTLTTAIATIAGPVAAQSQGDWTVGIGVGNVNPKSNNGTLAGSAASIGDDTRPIFTVEYFIRDNLGIELLAATPFDHDIALGGTNIGSTKHLPPTLSVNYHFPTQTAFKPFLGVGLNYTTFFEETTPLGNLELDDSFGVALHAGADYQISDNGAIRLDVRWIDISSDATLNGASIGTADIDPVVVGLSYVHRF</sequence>
<reference evidence="3 4" key="1">
    <citation type="submission" date="2023-04" db="EMBL/GenBank/DDBJ databases">
        <title>Complete genome sequence of Alisedimentitalea scapharcae.</title>
        <authorList>
            <person name="Rong J.-C."/>
            <person name="Yi M.-L."/>
            <person name="Zhao Q."/>
        </authorList>
    </citation>
    <scope>NUCLEOTIDE SEQUENCE [LARGE SCALE GENOMIC DNA]</scope>
    <source>
        <strain evidence="3 4">KCTC 42119</strain>
    </source>
</reference>
<evidence type="ECO:0000256" key="1">
    <source>
        <dbReference type="ARBA" id="ARBA00009330"/>
    </source>
</evidence>